<dbReference type="EMBL" id="CP045423">
    <property type="protein sequence ID" value="QFU16493.1"/>
    <property type="molecule type" value="Genomic_DNA"/>
</dbReference>
<name>A0A5P9JVN5_9HYPH</name>
<reference evidence="1 2" key="1">
    <citation type="submission" date="2019-10" db="EMBL/GenBank/DDBJ databases">
        <title>Isolation, Identification of Microvirga thermotolerans HR1, a novel thermophilic bacterium and Comparative Genomics of the genus Microvirga.</title>
        <authorList>
            <person name="Li J."/>
            <person name="Zhang W."/>
            <person name="Lin M."/>
            <person name="Wang J."/>
        </authorList>
    </citation>
    <scope>NUCLEOTIDE SEQUENCE [LARGE SCALE GENOMIC DNA]</scope>
    <source>
        <strain evidence="1 2">HR1</strain>
    </source>
</reference>
<dbReference type="AlphaFoldDB" id="A0A5P9JVN5"/>
<evidence type="ECO:0000313" key="2">
    <source>
        <dbReference type="Proteomes" id="UP000325614"/>
    </source>
</evidence>
<dbReference type="RefSeq" id="WP_152586136.1">
    <property type="nucleotide sequence ID" value="NZ_CP045423.1"/>
</dbReference>
<dbReference type="Proteomes" id="UP000325614">
    <property type="component" value="Chromosome"/>
</dbReference>
<gene>
    <name evidence="1" type="ORF">GDR74_09765</name>
</gene>
<sequence length="70" mass="8442">MKYEDSRRLRGVESVWLRLRLWLMPAPRPRKTPLITNLSHLSDHEREDIGIPEPVRYLDWQSLKDRGLTF</sequence>
<organism evidence="1 2">
    <name type="scientific">Microvirga thermotolerans</name>
    <dbReference type="NCBI Taxonomy" id="2651334"/>
    <lineage>
        <taxon>Bacteria</taxon>
        <taxon>Pseudomonadati</taxon>
        <taxon>Pseudomonadota</taxon>
        <taxon>Alphaproteobacteria</taxon>
        <taxon>Hyphomicrobiales</taxon>
        <taxon>Methylobacteriaceae</taxon>
        <taxon>Microvirga</taxon>
    </lineage>
</organism>
<evidence type="ECO:0008006" key="3">
    <source>
        <dbReference type="Google" id="ProtNLM"/>
    </source>
</evidence>
<dbReference type="KEGG" id="mico:GDR74_09765"/>
<evidence type="ECO:0000313" key="1">
    <source>
        <dbReference type="EMBL" id="QFU16493.1"/>
    </source>
</evidence>
<accession>A0A5P9JVN5</accession>
<proteinExistence type="predicted"/>
<keyword evidence="2" id="KW-1185">Reference proteome</keyword>
<protein>
    <recommendedName>
        <fullName evidence="3">DUF1127 domain-containing protein</fullName>
    </recommendedName>
</protein>